<organism evidence="1">
    <name type="scientific">Arion vulgaris</name>
    <dbReference type="NCBI Taxonomy" id="1028688"/>
    <lineage>
        <taxon>Eukaryota</taxon>
        <taxon>Metazoa</taxon>
        <taxon>Spiralia</taxon>
        <taxon>Lophotrochozoa</taxon>
        <taxon>Mollusca</taxon>
        <taxon>Gastropoda</taxon>
        <taxon>Heterobranchia</taxon>
        <taxon>Euthyneura</taxon>
        <taxon>Panpulmonata</taxon>
        <taxon>Eupulmonata</taxon>
        <taxon>Stylommatophora</taxon>
        <taxon>Helicina</taxon>
        <taxon>Arionoidea</taxon>
        <taxon>Arionidae</taxon>
        <taxon>Arion</taxon>
    </lineage>
</organism>
<dbReference type="EMBL" id="HACG01021275">
    <property type="protein sequence ID" value="CEK68140.1"/>
    <property type="molecule type" value="Transcribed_RNA"/>
</dbReference>
<reference evidence="1" key="1">
    <citation type="submission" date="2014-12" db="EMBL/GenBank/DDBJ databases">
        <title>Insight into the proteome of Arion vulgaris.</title>
        <authorList>
            <person name="Aradska J."/>
            <person name="Bulat T."/>
            <person name="Smidak R."/>
            <person name="Sarate P."/>
            <person name="Gangsoo J."/>
            <person name="Sialana F."/>
            <person name="Bilban M."/>
            <person name="Lubec G."/>
        </authorList>
    </citation>
    <scope>NUCLEOTIDE SEQUENCE</scope>
    <source>
        <tissue evidence="1">Skin</tissue>
    </source>
</reference>
<accession>A0A0B6ZK61</accession>
<gene>
    <name evidence="1" type="primary">ORF65213</name>
</gene>
<proteinExistence type="predicted"/>
<evidence type="ECO:0000313" key="1">
    <source>
        <dbReference type="EMBL" id="CEK68140.1"/>
    </source>
</evidence>
<dbReference type="AlphaFoldDB" id="A0A0B6ZK61"/>
<sequence>MLNKELVQMCVGVKIFEEIGCMLRIYVLLSALRKVWPNELQETRIKSPL</sequence>
<protein>
    <submittedName>
        <fullName evidence="1">Uncharacterized protein</fullName>
    </submittedName>
</protein>
<name>A0A0B6ZK61_9EUPU</name>